<proteinExistence type="predicted"/>
<dbReference type="SUPFAM" id="SSF55781">
    <property type="entry name" value="GAF domain-like"/>
    <property type="match status" value="1"/>
</dbReference>
<gene>
    <name evidence="2" type="ORF">DN820_03975</name>
</gene>
<feature type="domain" description="PAS" evidence="1">
    <location>
        <begin position="176"/>
        <end position="206"/>
    </location>
</feature>
<dbReference type="EMBL" id="QLAG01000003">
    <property type="protein sequence ID" value="TLX65005.1"/>
    <property type="molecule type" value="Genomic_DNA"/>
</dbReference>
<dbReference type="SMART" id="SM00065">
    <property type="entry name" value="GAF"/>
    <property type="match status" value="1"/>
</dbReference>
<dbReference type="InterPro" id="IPR000014">
    <property type="entry name" value="PAS"/>
</dbReference>
<dbReference type="PANTHER" id="PTHR43102:SF2">
    <property type="entry name" value="GAF DOMAIN-CONTAINING PROTEIN"/>
    <property type="match status" value="1"/>
</dbReference>
<sequence>MEPANLNTTLDTPQRESSRLAALLRYEILDTPDEEAFDDFTQLAAQFCGTPIALISLIDERRQWFKSRVGLDVSETPREISFCTHTIQGNDVFEVPDATRDPRFANNPLVTDAPDIRFYAGAPLTTPDGFNLGTLCVIDRKPRQLNDQQRDALERLGRQVIRLFEQRLLTRRHAEQAALQRAILDSANSAVVVVDQEGHIASINPA</sequence>
<keyword evidence="3" id="KW-1185">Reference proteome</keyword>
<dbReference type="GO" id="GO:0016301">
    <property type="term" value="F:kinase activity"/>
    <property type="evidence" value="ECO:0007669"/>
    <property type="project" value="UniProtKB-KW"/>
</dbReference>
<dbReference type="InterPro" id="IPR003018">
    <property type="entry name" value="GAF"/>
</dbReference>
<dbReference type="PROSITE" id="PS50112">
    <property type="entry name" value="PAS"/>
    <property type="match status" value="1"/>
</dbReference>
<dbReference type="Gene3D" id="3.30.450.40">
    <property type="match status" value="1"/>
</dbReference>
<evidence type="ECO:0000313" key="3">
    <source>
        <dbReference type="Proteomes" id="UP000306753"/>
    </source>
</evidence>
<dbReference type="Proteomes" id="UP000306753">
    <property type="component" value="Unassembled WGS sequence"/>
</dbReference>
<name>A0A5R9R3Z3_9GAMM</name>
<evidence type="ECO:0000313" key="2">
    <source>
        <dbReference type="EMBL" id="TLX65005.1"/>
    </source>
</evidence>
<comment type="caution">
    <text evidence="2">The sequence shown here is derived from an EMBL/GenBank/DDBJ whole genome shotgun (WGS) entry which is preliminary data.</text>
</comment>
<dbReference type="AlphaFoldDB" id="A0A5R9R3Z3"/>
<reference evidence="2 3" key="1">
    <citation type="journal article" date="2017" name="Eur. J. Clin. Microbiol. Infect. Dis.">
        <title>Uncommonly isolated clinical Pseudomonas: identification and phylogenetic assignation.</title>
        <authorList>
            <person name="Mulet M."/>
            <person name="Gomila M."/>
            <person name="Ramirez A."/>
            <person name="Cardew S."/>
            <person name="Moore E.R."/>
            <person name="Lalucat J."/>
            <person name="Garcia-Valdes E."/>
        </authorList>
    </citation>
    <scope>NUCLEOTIDE SEQUENCE [LARGE SCALE GENOMIC DNA]</scope>
    <source>
        <strain evidence="2 3">SD129</strain>
    </source>
</reference>
<dbReference type="RefSeq" id="WP_138410983.1">
    <property type="nucleotide sequence ID" value="NZ_QLAG01000003.1"/>
</dbReference>
<dbReference type="InterPro" id="IPR029016">
    <property type="entry name" value="GAF-like_dom_sf"/>
</dbReference>
<feature type="non-terminal residue" evidence="2">
    <location>
        <position position="206"/>
    </location>
</feature>
<protein>
    <submittedName>
        <fullName evidence="2">Histidine kinase</fullName>
    </submittedName>
</protein>
<dbReference type="Pfam" id="PF01590">
    <property type="entry name" value="GAF"/>
    <property type="match status" value="1"/>
</dbReference>
<organism evidence="2 3">
    <name type="scientific">Stutzerimonas nosocomialis</name>
    <dbReference type="NCBI Taxonomy" id="1056496"/>
    <lineage>
        <taxon>Bacteria</taxon>
        <taxon>Pseudomonadati</taxon>
        <taxon>Pseudomonadota</taxon>
        <taxon>Gammaproteobacteria</taxon>
        <taxon>Pseudomonadales</taxon>
        <taxon>Pseudomonadaceae</taxon>
        <taxon>Stutzerimonas</taxon>
    </lineage>
</organism>
<evidence type="ECO:0000259" key="1">
    <source>
        <dbReference type="PROSITE" id="PS50112"/>
    </source>
</evidence>
<dbReference type="Gene3D" id="3.30.450.20">
    <property type="entry name" value="PAS domain"/>
    <property type="match status" value="1"/>
</dbReference>
<keyword evidence="2" id="KW-0418">Kinase</keyword>
<accession>A0A5R9R3Z3</accession>
<dbReference type="PANTHER" id="PTHR43102">
    <property type="entry name" value="SLR1143 PROTEIN"/>
    <property type="match status" value="1"/>
</dbReference>
<keyword evidence="2" id="KW-0808">Transferase</keyword>